<feature type="domain" description="Ig-like" evidence="2">
    <location>
        <begin position="551"/>
        <end position="617"/>
    </location>
</feature>
<evidence type="ECO:0000313" key="3">
    <source>
        <dbReference type="EMBL" id="MBO8439683.1"/>
    </source>
</evidence>
<keyword evidence="1" id="KW-0472">Membrane</keyword>
<keyword evidence="1" id="KW-1133">Transmembrane helix</keyword>
<dbReference type="EMBL" id="JADIMV010000056">
    <property type="protein sequence ID" value="MBO8439683.1"/>
    <property type="molecule type" value="Genomic_DNA"/>
</dbReference>
<sequence length="1164" mass="128808">MKIYQDMKDGKKVKAINHSKLEYKMSPSDSYQSVNLNRYKYIAEVRRGKYVLVFTLSVLFLLLSVPAGAQNITLPYFNGWEDEVENAQWVMNSGINGSVAKNRWYVSTKERFGGEHSLLISDLSLTPDTSASYSNSTVNIVAARTFNLPAGTYDLSFAWKAYGEVESNTDGGYNNRDGMYVAWINANEDIATILAPSLPSWATTSHPYRGRFFSENTTWRVEQTTVTSQGVPMMLAFLWVNNDQNSMMGSACIDDIQISRNSCGKPDIESDVDMDNIKLTWDAEPGAVYEIKYSGTGGVSDTILNITGGTVTISGVTKGVYNIQSRVICNGDTSIWYLHDNVLVNDTEGLCIDYINLEGEGVTCYLSDEEENPFKTVGIDRYGIAGDPPRHCVNTDTMEYDPRTGGKLRVIPDGEFVSIRLGNWKLAQSEAIEYTMALDSGSNVVLVMKYAVVLEVPSGHSDDQMPKFHLEFVDEDGRVLDPMCGSIDFYASFDLLTEGWYQADLESYAAPIIYKDWTTIGISLADYAAAGDRTIKIRLSTNDCTQSGHFGYAYFTLGCTSGSLEGLTCGDFKTDEITAPEGFNYRWYKKYAPDEEIPGADQRTLKISDNDTTTYSCDCILKENPGCYFTLDAVLQPRFPKAKFEAVWSPEECKNAVRLNNLSYIETRAGVSPEMIEDFEWDFGDGRTSTERHPVVDMPDEGGTLHVTLRAGIVDWMCEDVWDTTITVPAVGDVWDTTFVTICEGGNPYIINGVAYKEAGDHVLQPVKSYAGCDSTHVVRISVVEQYETEMDTTICHGDTLTVGRSNFTFSGDFTTKLESSGGCDSVVHVKLTVLPEVTFSLTTENATDGPNSGRIMIADTLPGTWYTVNGEPNGRLDSLPVGEYTIVCYNELECESAPQTVEITTECAEVEFDSIGKVCGDDEAFYVPVEVTAGKVSHYNLRWGEKATAAGFAEVDSVTAENGYLKVMLPDSVRPDRYEAEVEVVDRTCGGKSVTLPFEVLYPSSVIRQKWNNVMALTNAEYNGGYEFTDFQWYRNGEAVNGENGSYLYLGEGEAFEAGDVYSAEVTRSDDGVRLMTCGIVAEARTDTFPYPQSTAAGVMSRVRVENVRGEVTVRLWDVSGVYCGEQLVEEGDPYFTTPARQGVYVLRIGEGETARVYKIVTR</sequence>
<proteinExistence type="predicted"/>
<organism evidence="3 4">
    <name type="scientific">Candidatus Aphodosoma intestinipullorum</name>
    <dbReference type="NCBI Taxonomy" id="2840674"/>
    <lineage>
        <taxon>Bacteria</taxon>
        <taxon>Pseudomonadati</taxon>
        <taxon>Bacteroidota</taxon>
        <taxon>Bacteroidia</taxon>
        <taxon>Bacteroidales</taxon>
        <taxon>Candidatus Aphodosoma</taxon>
    </lineage>
</organism>
<dbReference type="InterPro" id="IPR013783">
    <property type="entry name" value="Ig-like_fold"/>
</dbReference>
<dbReference type="Proteomes" id="UP000712007">
    <property type="component" value="Unassembled WGS sequence"/>
</dbReference>
<name>A0A940DJD3_9BACT</name>
<gene>
    <name evidence="3" type="ORF">IAC51_03435</name>
</gene>
<protein>
    <recommendedName>
        <fullName evidence="2">Ig-like domain-containing protein</fullName>
    </recommendedName>
</protein>
<accession>A0A940DJD3</accession>
<dbReference type="InterPro" id="IPR007110">
    <property type="entry name" value="Ig-like_dom"/>
</dbReference>
<reference evidence="3" key="1">
    <citation type="submission" date="2020-10" db="EMBL/GenBank/DDBJ databases">
        <authorList>
            <person name="Gilroy R."/>
        </authorList>
    </citation>
    <scope>NUCLEOTIDE SEQUENCE</scope>
    <source>
        <strain evidence="3">3924</strain>
    </source>
</reference>
<feature type="transmembrane region" description="Helical" evidence="1">
    <location>
        <begin position="50"/>
        <end position="69"/>
    </location>
</feature>
<evidence type="ECO:0000259" key="2">
    <source>
        <dbReference type="PROSITE" id="PS50835"/>
    </source>
</evidence>
<evidence type="ECO:0000313" key="4">
    <source>
        <dbReference type="Proteomes" id="UP000712007"/>
    </source>
</evidence>
<keyword evidence="1" id="KW-0812">Transmembrane</keyword>
<dbReference type="PROSITE" id="PS50835">
    <property type="entry name" value="IG_LIKE"/>
    <property type="match status" value="1"/>
</dbReference>
<evidence type="ECO:0000256" key="1">
    <source>
        <dbReference type="SAM" id="Phobius"/>
    </source>
</evidence>
<dbReference type="Gene3D" id="2.60.40.10">
    <property type="entry name" value="Immunoglobulins"/>
    <property type="match status" value="1"/>
</dbReference>
<comment type="caution">
    <text evidence="3">The sequence shown here is derived from an EMBL/GenBank/DDBJ whole genome shotgun (WGS) entry which is preliminary data.</text>
</comment>
<reference evidence="3" key="2">
    <citation type="journal article" date="2021" name="PeerJ">
        <title>Extensive microbial diversity within the chicken gut microbiome revealed by metagenomics and culture.</title>
        <authorList>
            <person name="Gilroy R."/>
            <person name="Ravi A."/>
            <person name="Getino M."/>
            <person name="Pursley I."/>
            <person name="Horton D.L."/>
            <person name="Alikhan N.F."/>
            <person name="Baker D."/>
            <person name="Gharbi K."/>
            <person name="Hall N."/>
            <person name="Watson M."/>
            <person name="Adriaenssens E.M."/>
            <person name="Foster-Nyarko E."/>
            <person name="Jarju S."/>
            <person name="Secka A."/>
            <person name="Antonio M."/>
            <person name="Oren A."/>
            <person name="Chaudhuri R.R."/>
            <person name="La Ragione R."/>
            <person name="Hildebrand F."/>
            <person name="Pallen M.J."/>
        </authorList>
    </citation>
    <scope>NUCLEOTIDE SEQUENCE</scope>
    <source>
        <strain evidence="3">3924</strain>
    </source>
</reference>
<dbReference type="AlphaFoldDB" id="A0A940DJD3"/>